<comment type="caution">
    <text evidence="2">The sequence shown here is derived from an EMBL/GenBank/DDBJ whole genome shotgun (WGS) entry which is preliminary data.</text>
</comment>
<dbReference type="Pfam" id="PF00535">
    <property type="entry name" value="Glycos_transf_2"/>
    <property type="match status" value="1"/>
</dbReference>
<keyword evidence="2" id="KW-0328">Glycosyltransferase</keyword>
<dbReference type="RefSeq" id="WP_254157087.1">
    <property type="nucleotide sequence ID" value="NZ_JAHESD010000085.1"/>
</dbReference>
<gene>
    <name evidence="2" type="ORF">KK060_22760</name>
</gene>
<dbReference type="EMBL" id="JAHESD010000085">
    <property type="protein sequence ID" value="MBT1706131.1"/>
    <property type="molecule type" value="Genomic_DNA"/>
</dbReference>
<dbReference type="InterPro" id="IPR001173">
    <property type="entry name" value="Glyco_trans_2-like"/>
</dbReference>
<dbReference type="Gene3D" id="3.90.550.10">
    <property type="entry name" value="Spore Coat Polysaccharide Biosynthesis Protein SpsA, Chain A"/>
    <property type="match status" value="1"/>
</dbReference>
<evidence type="ECO:0000259" key="1">
    <source>
        <dbReference type="Pfam" id="PF00535"/>
    </source>
</evidence>
<dbReference type="SUPFAM" id="SSF53448">
    <property type="entry name" value="Nucleotide-diphospho-sugar transferases"/>
    <property type="match status" value="1"/>
</dbReference>
<dbReference type="InterPro" id="IPR029044">
    <property type="entry name" value="Nucleotide-diphossugar_trans"/>
</dbReference>
<reference evidence="2 3" key="1">
    <citation type="submission" date="2021-05" db="EMBL/GenBank/DDBJ databases">
        <title>A Polyphasic approach of four new species of the genus Ohtaekwangia: Ohtaekwangia histidinii sp. nov., Ohtaekwangia cretensis sp. nov., Ohtaekwangia indiensis sp. nov., Ohtaekwangia reichenbachii sp. nov. from diverse environment.</title>
        <authorList>
            <person name="Octaviana S."/>
        </authorList>
    </citation>
    <scope>NUCLEOTIDE SEQUENCE [LARGE SCALE GENOMIC DNA]</scope>
    <source>
        <strain evidence="2 3">PWU20</strain>
    </source>
</reference>
<feature type="domain" description="Glycosyltransferase 2-like" evidence="1">
    <location>
        <begin position="3"/>
        <end position="68"/>
    </location>
</feature>
<sequence length="336" mass="39886">MDVVIKSFNRPYYLERCLKSIRQHIRGYASIIVLDDGTPEQYLDKIQTGFPDIRIYRSEYYSQKAEAIQLHLCGKKAYAQLNIPVRFWREHIERVSDFFLLLEEDAWVTQPIDLGVLSETMRKNNVNITKLFWASSKDIIRGEKTKLNREVELIAPQLPIQNQAFASVLLTNKYRLKSLLIKCNVITSRFFLPYYNLYTVSSAIFNKQYWLYLWKDAQELVNESEQLKKALLWMNLHKQRTFAKSPEERIKTSYITTSVNSFRSIHFDFIKFNHYLNQAWFQNKLDVMENFPNDFTERYLGSFIQSQNDSSCSITQWKRWVKAFKSQFTSMGLTTD</sequence>
<dbReference type="EC" id="2.4.-.-" evidence="2"/>
<dbReference type="GO" id="GO:0016757">
    <property type="term" value="F:glycosyltransferase activity"/>
    <property type="evidence" value="ECO:0007669"/>
    <property type="project" value="UniProtKB-KW"/>
</dbReference>
<protein>
    <submittedName>
        <fullName evidence="2">Glycosyltransferase</fullName>
        <ecNumber evidence="2">2.4.-.-</ecNumber>
    </submittedName>
</protein>
<dbReference type="Proteomes" id="UP000772618">
    <property type="component" value="Unassembled WGS sequence"/>
</dbReference>
<proteinExistence type="predicted"/>
<evidence type="ECO:0000313" key="2">
    <source>
        <dbReference type="EMBL" id="MBT1706131.1"/>
    </source>
</evidence>
<name>A0ABS5VXS4_9BACT</name>
<keyword evidence="3" id="KW-1185">Reference proteome</keyword>
<organism evidence="2 3">
    <name type="scientific">Chryseosolibacter indicus</name>
    <dbReference type="NCBI Taxonomy" id="2782351"/>
    <lineage>
        <taxon>Bacteria</taxon>
        <taxon>Pseudomonadati</taxon>
        <taxon>Bacteroidota</taxon>
        <taxon>Cytophagia</taxon>
        <taxon>Cytophagales</taxon>
        <taxon>Chryseotaleaceae</taxon>
        <taxon>Chryseosolibacter</taxon>
    </lineage>
</organism>
<accession>A0ABS5VXS4</accession>
<keyword evidence="2" id="KW-0808">Transferase</keyword>
<evidence type="ECO:0000313" key="3">
    <source>
        <dbReference type="Proteomes" id="UP000772618"/>
    </source>
</evidence>